<keyword evidence="3" id="KW-1185">Reference proteome</keyword>
<proteinExistence type="predicted"/>
<dbReference type="Proteomes" id="UP000555411">
    <property type="component" value="Unassembled WGS sequence"/>
</dbReference>
<feature type="domain" description="Integrase catalytic" evidence="1">
    <location>
        <begin position="3"/>
        <end position="72"/>
    </location>
</feature>
<dbReference type="SUPFAM" id="SSF53098">
    <property type="entry name" value="Ribonuclease H-like"/>
    <property type="match status" value="1"/>
</dbReference>
<comment type="caution">
    <text evidence="2">The sequence shown here is derived from an EMBL/GenBank/DDBJ whole genome shotgun (WGS) entry which is preliminary data.</text>
</comment>
<evidence type="ECO:0000259" key="1">
    <source>
        <dbReference type="Pfam" id="PF00665"/>
    </source>
</evidence>
<dbReference type="Pfam" id="PF00665">
    <property type="entry name" value="rve"/>
    <property type="match status" value="1"/>
</dbReference>
<dbReference type="GO" id="GO:0015074">
    <property type="term" value="P:DNA integration"/>
    <property type="evidence" value="ECO:0007669"/>
    <property type="project" value="InterPro"/>
</dbReference>
<dbReference type="Gene3D" id="3.30.420.10">
    <property type="entry name" value="Ribonuclease H-like superfamily/Ribonuclease H"/>
    <property type="match status" value="1"/>
</dbReference>
<reference evidence="2 3" key="1">
    <citation type="journal article" date="2017" name="Int. J. Syst. Evol. Microbiol.">
        <title>Gemmobacter straminiformis sp. nov., isolated from an artificial fountain.</title>
        <authorList>
            <person name="Kang J.Y."/>
            <person name="Kim M.J."/>
            <person name="Chun J."/>
            <person name="Son K.P."/>
            <person name="Jahng K.Y."/>
        </authorList>
    </citation>
    <scope>NUCLEOTIDE SEQUENCE [LARGE SCALE GENOMIC DNA]</scope>
    <source>
        <strain evidence="2 3">CAM-8</strain>
    </source>
</reference>
<name>A0A842I6A3_9RHOB</name>
<dbReference type="PANTHER" id="PTHR46889">
    <property type="entry name" value="TRANSPOSASE INSF FOR INSERTION SEQUENCE IS3B-RELATED"/>
    <property type="match status" value="1"/>
</dbReference>
<accession>A0A842I6A3</accession>
<evidence type="ECO:0000313" key="3">
    <source>
        <dbReference type="Proteomes" id="UP000555411"/>
    </source>
</evidence>
<dbReference type="InterPro" id="IPR036397">
    <property type="entry name" value="RNaseH_sf"/>
</dbReference>
<dbReference type="GO" id="GO:0003676">
    <property type="term" value="F:nucleic acid binding"/>
    <property type="evidence" value="ECO:0007669"/>
    <property type="project" value="InterPro"/>
</dbReference>
<dbReference type="InterPro" id="IPR001584">
    <property type="entry name" value="Integrase_cat-core"/>
</dbReference>
<dbReference type="EMBL" id="JACLQD010000002">
    <property type="protein sequence ID" value="MBC2835145.1"/>
    <property type="molecule type" value="Genomic_DNA"/>
</dbReference>
<protein>
    <recommendedName>
        <fullName evidence="1">Integrase catalytic domain-containing protein</fullName>
    </recommendedName>
</protein>
<dbReference type="AlphaFoldDB" id="A0A842I6A3"/>
<gene>
    <name evidence="2" type="ORF">H7F16_06465</name>
</gene>
<dbReference type="InterPro" id="IPR050900">
    <property type="entry name" value="Transposase_IS3/IS150/IS904"/>
</dbReference>
<sequence>MADISYVWTAEGWHYLAVVMVLFSRRVVGWATSDRLKRDLAVKALCHALVARNPAPRPRHGHSDQWRFHCSRRKTERSPDCPLPCDSTYQPPVIYRLSPEAEIAFQDRGLLDAAV</sequence>
<evidence type="ECO:0000313" key="2">
    <source>
        <dbReference type="EMBL" id="MBC2835145.1"/>
    </source>
</evidence>
<organism evidence="2 3">
    <name type="scientific">Paragemmobacter straminiformis</name>
    <dbReference type="NCBI Taxonomy" id="2045119"/>
    <lineage>
        <taxon>Bacteria</taxon>
        <taxon>Pseudomonadati</taxon>
        <taxon>Pseudomonadota</taxon>
        <taxon>Alphaproteobacteria</taxon>
        <taxon>Rhodobacterales</taxon>
        <taxon>Paracoccaceae</taxon>
        <taxon>Paragemmobacter</taxon>
    </lineage>
</organism>
<dbReference type="PANTHER" id="PTHR46889:SF4">
    <property type="entry name" value="TRANSPOSASE INSO FOR INSERTION SEQUENCE ELEMENT IS911B-RELATED"/>
    <property type="match status" value="1"/>
</dbReference>
<dbReference type="InterPro" id="IPR012337">
    <property type="entry name" value="RNaseH-like_sf"/>
</dbReference>